<dbReference type="Pfam" id="PF13727">
    <property type="entry name" value="CoA_binding_3"/>
    <property type="match status" value="1"/>
</dbReference>
<feature type="transmembrane region" description="Helical" evidence="8">
    <location>
        <begin position="64"/>
        <end position="85"/>
    </location>
</feature>
<feature type="domain" description="Bacterial sugar transferase" evidence="9">
    <location>
        <begin position="292"/>
        <end position="476"/>
    </location>
</feature>
<dbReference type="InterPro" id="IPR003362">
    <property type="entry name" value="Bact_transf"/>
</dbReference>
<feature type="transmembrane region" description="Helical" evidence="8">
    <location>
        <begin position="123"/>
        <end position="141"/>
    </location>
</feature>
<dbReference type="InterPro" id="IPR017473">
    <property type="entry name" value="Undecaprenyl-P_gluc_Ptfrase"/>
</dbReference>
<dbReference type="Pfam" id="PF02397">
    <property type="entry name" value="Bac_transf"/>
    <property type="match status" value="1"/>
</dbReference>
<protein>
    <submittedName>
        <fullName evidence="10">Undecaprenyl-phosphate glucose phosphotransferase</fullName>
        <ecNumber evidence="10">2.7.8.31</ecNumber>
    </submittedName>
</protein>
<dbReference type="NCBIfam" id="TIGR03025">
    <property type="entry name" value="EPS_sugtrans"/>
    <property type="match status" value="1"/>
</dbReference>
<dbReference type="GO" id="GO:0009242">
    <property type="term" value="P:colanic acid biosynthetic process"/>
    <property type="evidence" value="ECO:0007669"/>
    <property type="project" value="TreeGrafter"/>
</dbReference>
<reference evidence="10" key="1">
    <citation type="submission" date="2024-05" db="EMBL/GenBank/DDBJ databases">
        <authorList>
            <person name="Kim S."/>
            <person name="Heo J."/>
            <person name="Choi H."/>
            <person name="Choi Y."/>
            <person name="Kwon S.-W."/>
            <person name="Kim Y."/>
        </authorList>
    </citation>
    <scope>NUCLEOTIDE SEQUENCE</scope>
    <source>
        <strain evidence="10">KACC 23698</strain>
    </source>
</reference>
<dbReference type="EMBL" id="CP157484">
    <property type="protein sequence ID" value="XBO40399.1"/>
    <property type="molecule type" value="Genomic_DNA"/>
</dbReference>
<sequence length="482" mass="51930">MNSAHIGANATSFAEQTWIPAIGIPALGVLVAVMEASLIALASVASGVAYETVAIGGVAEVDRFFAVGIMASVLVLLMAQLRSLYSAPLLLKAGRQLQELALIWTAALLLLVSVGFALKIGSVFSRGAVFTFGVFGFVLIAGHRLAWRRFLVGALQSAQLRPRPVALVAFQDAASSSSVPTDLLKLGLAPVCSLSLPGSALGTGEFDSTLRRFCSEVRGAEVDAIYVLANWTDLGGLAILLDRLRPLPLPVHLLAEGALAEVVSRPTLATLEGRSIVEVRRAPLGAAELAVKRAFDLFVAFAALALLSPILAAVAIAVRLDSPGPILFRQHRLGFNGRKFAILKFRSMTVQENGDVVTQATRDDPRVTRVGRFIRRTSLDELPQLFNVLAGDMSLVGPRPHAVAHDDLYDSLIADYALRRHVRPGLTGWAQVNGCRGETPTMESMKARVDHDLWYIDHWTCWLDLKILGMTALMLLRSENAY</sequence>
<dbReference type="GO" id="GO:0000271">
    <property type="term" value="P:polysaccharide biosynthetic process"/>
    <property type="evidence" value="ECO:0007669"/>
    <property type="project" value="UniProtKB-KW"/>
</dbReference>
<dbReference type="InterPro" id="IPR017475">
    <property type="entry name" value="EPS_sugar_tfrase"/>
</dbReference>
<evidence type="ECO:0000259" key="9">
    <source>
        <dbReference type="Pfam" id="PF02397"/>
    </source>
</evidence>
<dbReference type="RefSeq" id="WP_406857259.1">
    <property type="nucleotide sequence ID" value="NZ_CP157484.1"/>
</dbReference>
<gene>
    <name evidence="10" type="ORF">ABEG18_06415</name>
</gene>
<organism evidence="10">
    <name type="scientific">Alsobacter sp. KACC 23698</name>
    <dbReference type="NCBI Taxonomy" id="3149229"/>
    <lineage>
        <taxon>Bacteria</taxon>
        <taxon>Pseudomonadati</taxon>
        <taxon>Pseudomonadota</taxon>
        <taxon>Alphaproteobacteria</taxon>
        <taxon>Hyphomicrobiales</taxon>
        <taxon>Alsobacteraceae</taxon>
        <taxon>Alsobacter</taxon>
    </lineage>
</organism>
<feature type="transmembrane region" description="Helical" evidence="8">
    <location>
        <begin position="21"/>
        <end position="44"/>
    </location>
</feature>
<dbReference type="NCBIfam" id="TIGR03023">
    <property type="entry name" value="WcaJ_sugtrans"/>
    <property type="match status" value="1"/>
</dbReference>
<name>A0AAU7JJS8_9HYPH</name>
<evidence type="ECO:0000313" key="10">
    <source>
        <dbReference type="EMBL" id="XBO40399.1"/>
    </source>
</evidence>
<dbReference type="PANTHER" id="PTHR30576:SF21">
    <property type="entry name" value="UDP-GLUCOSE:UNDECAPRENYL-PHOSPHATE GLUCOSE-1-PHOSPHATE TRANSFERASE"/>
    <property type="match status" value="1"/>
</dbReference>
<feature type="transmembrane region" description="Helical" evidence="8">
    <location>
        <begin position="97"/>
        <end position="117"/>
    </location>
</feature>
<dbReference type="AlphaFoldDB" id="A0AAU7JJS8"/>
<keyword evidence="5 8" id="KW-1133">Transmembrane helix</keyword>
<comment type="subcellular location">
    <subcellularLocation>
        <location evidence="1">Membrane</location>
        <topology evidence="1">Multi-pass membrane protein</topology>
    </subcellularLocation>
</comment>
<evidence type="ECO:0000256" key="7">
    <source>
        <dbReference type="ARBA" id="ARBA00023169"/>
    </source>
</evidence>
<evidence type="ECO:0000256" key="2">
    <source>
        <dbReference type="ARBA" id="ARBA00006464"/>
    </source>
</evidence>
<keyword evidence="4 8" id="KW-0812">Transmembrane</keyword>
<comment type="similarity">
    <text evidence="2">Belongs to the bacterial sugar transferase family.</text>
</comment>
<feature type="transmembrane region" description="Helical" evidence="8">
    <location>
        <begin position="297"/>
        <end position="318"/>
    </location>
</feature>
<keyword evidence="7" id="KW-0270">Exopolysaccharide synthesis</keyword>
<dbReference type="GO" id="GO:0089702">
    <property type="term" value="F:undecaprenyl-phosphate glucose phosphotransferase activity"/>
    <property type="evidence" value="ECO:0007669"/>
    <property type="project" value="UniProtKB-EC"/>
</dbReference>
<evidence type="ECO:0000256" key="1">
    <source>
        <dbReference type="ARBA" id="ARBA00004141"/>
    </source>
</evidence>
<evidence type="ECO:0000256" key="6">
    <source>
        <dbReference type="ARBA" id="ARBA00023136"/>
    </source>
</evidence>
<keyword evidence="6 8" id="KW-0472">Membrane</keyword>
<accession>A0AAU7JJS8</accession>
<keyword evidence="3 10" id="KW-0808">Transferase</keyword>
<evidence type="ECO:0000256" key="4">
    <source>
        <dbReference type="ARBA" id="ARBA00022692"/>
    </source>
</evidence>
<dbReference type="GO" id="GO:0016020">
    <property type="term" value="C:membrane"/>
    <property type="evidence" value="ECO:0007669"/>
    <property type="project" value="UniProtKB-SubCell"/>
</dbReference>
<evidence type="ECO:0000256" key="3">
    <source>
        <dbReference type="ARBA" id="ARBA00022679"/>
    </source>
</evidence>
<dbReference type="PANTHER" id="PTHR30576">
    <property type="entry name" value="COLANIC BIOSYNTHESIS UDP-GLUCOSE LIPID CARRIER TRANSFERASE"/>
    <property type="match status" value="1"/>
</dbReference>
<proteinExistence type="inferred from homology"/>
<evidence type="ECO:0000256" key="5">
    <source>
        <dbReference type="ARBA" id="ARBA00022989"/>
    </source>
</evidence>
<dbReference type="EC" id="2.7.8.31" evidence="10"/>
<evidence type="ECO:0000256" key="8">
    <source>
        <dbReference type="SAM" id="Phobius"/>
    </source>
</evidence>